<reference evidence="1" key="1">
    <citation type="submission" date="2021-01" db="UniProtKB">
        <authorList>
            <consortium name="EnsemblMetazoa"/>
        </authorList>
    </citation>
    <scope>IDENTIFICATION</scope>
</reference>
<sequence>MVFWLVSPAWRRCIVSAKPYSRRRRWQTPVGRELIAQQRSTLQGGYVIDSTTEWNSTREYRLPLAVAKLKKYMALIMMYVNQAGTYSKVCAVPEDLDVLRYIAIQVNNGTMDPEDQLGVVQFCCEMLNEIEVTIEEIREPEHGLRLNREGYIIKIQNFGDVALDQKISVRFRSELPLEAKIEELLQVVPAFPESITLIYSGNPELVEPLQITQINSKAKHLSLQLQSLPKDFRRPCEVYKISLIVTWKGPSAKFPAVRARLYRKMHENFLQIRKITNHLKEALNSKALLAAITHISNLNPNDIEGWKEASYLLTFMDDTYRKALQEYERMSSIKALYIDPEGRNTLTKMEDMASEDKSIVLQLQDLADAVHRCRVLLESSLLRGKQREGVGIYRTKSSG</sequence>
<organism evidence="1 2">
    <name type="scientific">Varroa destructor</name>
    <name type="common">Honeybee mite</name>
    <dbReference type="NCBI Taxonomy" id="109461"/>
    <lineage>
        <taxon>Eukaryota</taxon>
        <taxon>Metazoa</taxon>
        <taxon>Ecdysozoa</taxon>
        <taxon>Arthropoda</taxon>
        <taxon>Chelicerata</taxon>
        <taxon>Arachnida</taxon>
        <taxon>Acari</taxon>
        <taxon>Parasitiformes</taxon>
        <taxon>Mesostigmata</taxon>
        <taxon>Gamasina</taxon>
        <taxon>Dermanyssoidea</taxon>
        <taxon>Varroidae</taxon>
        <taxon>Varroa</taxon>
    </lineage>
</organism>
<dbReference type="EnsemblMetazoa" id="XM_022791964">
    <property type="protein sequence ID" value="XP_022647699"/>
    <property type="gene ID" value="LOC111244660"/>
</dbReference>
<dbReference type="InParanoid" id="A0A7M7J704"/>
<proteinExistence type="predicted"/>
<dbReference type="AlphaFoldDB" id="A0A7M7J704"/>
<name>A0A7M7J704_VARDE</name>
<keyword evidence="2" id="KW-1185">Reference proteome</keyword>
<dbReference type="RefSeq" id="XP_022647699.1">
    <property type="nucleotide sequence ID" value="XM_022791964.1"/>
</dbReference>
<dbReference type="GeneID" id="111244660"/>
<accession>A0A7M7J704</accession>
<evidence type="ECO:0000313" key="1">
    <source>
        <dbReference type="EnsemblMetazoa" id="XP_022647699"/>
    </source>
</evidence>
<dbReference type="Proteomes" id="UP000594260">
    <property type="component" value="Unplaced"/>
</dbReference>
<dbReference type="KEGG" id="vde:111244660"/>
<protein>
    <submittedName>
        <fullName evidence="1">Uncharacterized protein</fullName>
    </submittedName>
</protein>
<evidence type="ECO:0000313" key="2">
    <source>
        <dbReference type="Proteomes" id="UP000594260"/>
    </source>
</evidence>